<feature type="signal peptide" evidence="1">
    <location>
        <begin position="1"/>
        <end position="29"/>
    </location>
</feature>
<gene>
    <name evidence="2" type="ORF">V5R04_10980</name>
</gene>
<sequence>MQSSKSGWFISATVCLMMASVAIAPVATADNGTSTAATSKPFIADDQSYVILDVTDSIETGDGQFYPTDDLPPDALIVFRDADGNLPGGLTEEGLARLMEMKAQGLIGPDQGGALELSPELVALANGG</sequence>
<dbReference type="AlphaFoldDB" id="A0AAU7DU27"/>
<keyword evidence="1" id="KW-0732">Signal</keyword>
<accession>A0AAU7DU27</accession>
<reference evidence="2" key="1">
    <citation type="submission" date="2024-02" db="EMBL/GenBank/DDBJ databases">
        <title>Tomenella chthoni gen. nov. sp. nov., a member of the family Jonesiaceae isolated from bat guano.</title>
        <authorList>
            <person name="Miller S.L."/>
            <person name="King J."/>
            <person name="Sankaranarayanan K."/>
            <person name="Lawson P.A."/>
        </authorList>
    </citation>
    <scope>NUCLEOTIDE SEQUENCE</scope>
    <source>
        <strain evidence="2">BS-20</strain>
    </source>
</reference>
<evidence type="ECO:0000313" key="2">
    <source>
        <dbReference type="EMBL" id="XBH20748.1"/>
    </source>
</evidence>
<name>A0AAU7DU27_9MICO</name>
<proteinExistence type="predicted"/>
<organism evidence="2">
    <name type="scientific">Jonesiaceae bacterium BS-20</name>
    <dbReference type="NCBI Taxonomy" id="3120821"/>
    <lineage>
        <taxon>Bacteria</taxon>
        <taxon>Bacillati</taxon>
        <taxon>Actinomycetota</taxon>
        <taxon>Actinomycetes</taxon>
        <taxon>Micrococcales</taxon>
        <taxon>Jonesiaceae</taxon>
    </lineage>
</organism>
<protein>
    <submittedName>
        <fullName evidence="2">Uncharacterized protein</fullName>
    </submittedName>
</protein>
<dbReference type="EMBL" id="CP146203">
    <property type="protein sequence ID" value="XBH20748.1"/>
    <property type="molecule type" value="Genomic_DNA"/>
</dbReference>
<evidence type="ECO:0000256" key="1">
    <source>
        <dbReference type="SAM" id="SignalP"/>
    </source>
</evidence>
<feature type="chain" id="PRO_5043369314" evidence="1">
    <location>
        <begin position="30"/>
        <end position="128"/>
    </location>
</feature>